<reference evidence="5" key="1">
    <citation type="journal article" date="2019" name="Int. J. Syst. Evol. Microbiol.">
        <title>The Global Catalogue of Microorganisms (GCM) 10K type strain sequencing project: providing services to taxonomists for standard genome sequencing and annotation.</title>
        <authorList>
            <consortium name="The Broad Institute Genomics Platform"/>
            <consortium name="The Broad Institute Genome Sequencing Center for Infectious Disease"/>
            <person name="Wu L."/>
            <person name="Ma J."/>
        </authorList>
    </citation>
    <scope>NUCLEOTIDE SEQUENCE [LARGE SCALE GENOMIC DNA]</scope>
    <source>
        <strain evidence="5">NBRC 105857</strain>
    </source>
</reference>
<dbReference type="EMBL" id="BSOJ01000007">
    <property type="protein sequence ID" value="GLR25684.1"/>
    <property type="molecule type" value="Genomic_DNA"/>
</dbReference>
<proteinExistence type="inferred from homology"/>
<dbReference type="InterPro" id="IPR010131">
    <property type="entry name" value="MdtP/NodT-like"/>
</dbReference>
<dbReference type="PANTHER" id="PTHR30203">
    <property type="entry name" value="OUTER MEMBRANE CATION EFFLUX PROTEIN"/>
    <property type="match status" value="1"/>
</dbReference>
<evidence type="ECO:0000256" key="2">
    <source>
        <dbReference type="SAM" id="MobiDB-lite"/>
    </source>
</evidence>
<accession>A0ABQ5YSA9</accession>
<feature type="signal peptide" evidence="3">
    <location>
        <begin position="1"/>
        <end position="24"/>
    </location>
</feature>
<evidence type="ECO:0000313" key="4">
    <source>
        <dbReference type="EMBL" id="GLR25684.1"/>
    </source>
</evidence>
<dbReference type="Gene3D" id="1.20.1600.10">
    <property type="entry name" value="Outer membrane efflux proteins (OEP)"/>
    <property type="match status" value="1"/>
</dbReference>
<comment type="similarity">
    <text evidence="1">Belongs to the outer membrane factor (OMF) (TC 1.B.17) family.</text>
</comment>
<evidence type="ECO:0000256" key="3">
    <source>
        <dbReference type="SAM" id="SignalP"/>
    </source>
</evidence>
<feature type="region of interest" description="Disordered" evidence="2">
    <location>
        <begin position="228"/>
        <end position="256"/>
    </location>
</feature>
<dbReference type="Pfam" id="PF02321">
    <property type="entry name" value="OEP"/>
    <property type="match status" value="2"/>
</dbReference>
<evidence type="ECO:0000256" key="1">
    <source>
        <dbReference type="ARBA" id="ARBA00007613"/>
    </source>
</evidence>
<sequence length="432" mass="47237">MRLKGRVAKSVILFAWVWHGHVCAGVPAPAARDFTLNDALSIAVELNSDITAAKAALQVARAQSLSAQARPNPQLNLQTFNINHQLGVGAGNLSDKTVDSTIQISQLIERGQKRQIRSEAADYLIQAAENDLRSTTRRVKQAVADSYFDLKAASDALTLSRELESLAENNLKLAQLRVKAGDLSGAELQRVQVDTYQAHNDSSAAQDDLNIKRDAFLRLIGMANQPGNLRLAQPWPSKVDSPSGENQQDTPEQPEVEAAKDRLKAASKAVELSKALRTRDITLAVQYEHYPTSPSNMQGSGNSVGVAVQFPLFVWYDYDGEILAAQAVQNQLEEDAQRIRAESSADVNLAQSRVESTAVRLANYHNDIVPAARKSLESVEYAFKQGAAGATELLDARRTYKQTQSGEIAAQADYAKALERLRLFSTMDEKTP</sequence>
<feature type="chain" id="PRO_5046299500" evidence="3">
    <location>
        <begin position="25"/>
        <end position="432"/>
    </location>
</feature>
<dbReference type="InterPro" id="IPR003423">
    <property type="entry name" value="OMP_efflux"/>
</dbReference>
<dbReference type="RefSeq" id="WP_284280110.1">
    <property type="nucleotide sequence ID" value="NZ_BSOJ01000007.1"/>
</dbReference>
<organism evidence="4 5">
    <name type="scientific">Limnobacter litoralis</name>
    <dbReference type="NCBI Taxonomy" id="481366"/>
    <lineage>
        <taxon>Bacteria</taxon>
        <taxon>Pseudomonadati</taxon>
        <taxon>Pseudomonadota</taxon>
        <taxon>Betaproteobacteria</taxon>
        <taxon>Burkholderiales</taxon>
        <taxon>Burkholderiaceae</taxon>
        <taxon>Limnobacter</taxon>
    </lineage>
</organism>
<keyword evidence="5" id="KW-1185">Reference proteome</keyword>
<dbReference type="Proteomes" id="UP001156664">
    <property type="component" value="Unassembled WGS sequence"/>
</dbReference>
<protein>
    <submittedName>
        <fullName evidence="4">Multidrug transporter</fullName>
    </submittedName>
</protein>
<dbReference type="SUPFAM" id="SSF56954">
    <property type="entry name" value="Outer membrane efflux proteins (OEP)"/>
    <property type="match status" value="1"/>
</dbReference>
<evidence type="ECO:0000313" key="5">
    <source>
        <dbReference type="Proteomes" id="UP001156664"/>
    </source>
</evidence>
<dbReference type="PANTHER" id="PTHR30203:SF30">
    <property type="entry name" value="OUTER MEMBRANE PROTEIN-RELATED"/>
    <property type="match status" value="1"/>
</dbReference>
<keyword evidence="3" id="KW-0732">Signal</keyword>
<name>A0ABQ5YSA9_9BURK</name>
<comment type="caution">
    <text evidence="4">The sequence shown here is derived from an EMBL/GenBank/DDBJ whole genome shotgun (WGS) entry which is preliminary data.</text>
</comment>
<gene>
    <name evidence="4" type="primary">ibeB</name>
    <name evidence="4" type="ORF">GCM10007875_07720</name>
</gene>